<dbReference type="PANTHER" id="PTHR43544:SF12">
    <property type="entry name" value="NAD(P)-BINDING ROSSMANN-FOLD SUPERFAMILY PROTEIN"/>
    <property type="match status" value="1"/>
</dbReference>
<organism evidence="1 2">
    <name type="scientific">Fuscovulum ytuae</name>
    <dbReference type="NCBI Taxonomy" id="3042299"/>
    <lineage>
        <taxon>Bacteria</taxon>
        <taxon>Pseudomonadati</taxon>
        <taxon>Pseudomonadota</taxon>
        <taxon>Alphaproteobacteria</taxon>
        <taxon>Rhodobacterales</taxon>
        <taxon>Paracoccaceae</taxon>
        <taxon>Fuscovulum</taxon>
    </lineage>
</organism>
<dbReference type="RefSeq" id="WP_281466225.1">
    <property type="nucleotide sequence ID" value="NZ_CP124535.1"/>
</dbReference>
<proteinExistence type="predicted"/>
<evidence type="ECO:0000313" key="2">
    <source>
        <dbReference type="Proteomes" id="UP001230978"/>
    </source>
</evidence>
<dbReference type="Gene3D" id="3.40.50.720">
    <property type="entry name" value="NAD(P)-binding Rossmann-like Domain"/>
    <property type="match status" value="1"/>
</dbReference>
<evidence type="ECO:0000313" key="1">
    <source>
        <dbReference type="EMBL" id="WGV16157.1"/>
    </source>
</evidence>
<dbReference type="Pfam" id="PF00106">
    <property type="entry name" value="adh_short"/>
    <property type="match status" value="1"/>
</dbReference>
<dbReference type="PANTHER" id="PTHR43544">
    <property type="entry name" value="SHORT-CHAIN DEHYDROGENASE/REDUCTASE"/>
    <property type="match status" value="1"/>
</dbReference>
<reference evidence="1 2" key="1">
    <citation type="submission" date="2023-04" db="EMBL/GenBank/DDBJ databases">
        <title>YMD61, complete Genome.</title>
        <authorList>
            <person name="Zhang J."/>
        </authorList>
    </citation>
    <scope>NUCLEOTIDE SEQUENCE [LARGE SCALE GENOMIC DNA]</scope>
    <source>
        <strain evidence="1 2">YMD61</strain>
    </source>
</reference>
<dbReference type="PRINTS" id="PR00081">
    <property type="entry name" value="GDHRDH"/>
</dbReference>
<dbReference type="InterPro" id="IPR051468">
    <property type="entry name" value="Fungal_SecMetab_SDRs"/>
</dbReference>
<accession>A0ABY8Q7G8</accession>
<dbReference type="InterPro" id="IPR036291">
    <property type="entry name" value="NAD(P)-bd_dom_sf"/>
</dbReference>
<protein>
    <submittedName>
        <fullName evidence="1">SDR family NAD(P)-dependent oxidoreductase</fullName>
    </submittedName>
</protein>
<dbReference type="Proteomes" id="UP001230978">
    <property type="component" value="Chromosome"/>
</dbReference>
<dbReference type="InterPro" id="IPR002347">
    <property type="entry name" value="SDR_fam"/>
</dbReference>
<dbReference type="SUPFAM" id="SSF51735">
    <property type="entry name" value="NAD(P)-binding Rossmann-fold domains"/>
    <property type="match status" value="1"/>
</dbReference>
<keyword evidence="2" id="KW-1185">Reference proteome</keyword>
<gene>
    <name evidence="1" type="ORF">QF092_18210</name>
</gene>
<sequence>MRALVIGASGGIGGAVCGALRGRGAEVLGLSRSGDGLDVTDEVSLVRVLGDLEGAFDLVFVATGGLEIAGARPEKSVKALDGAAMAAQFALNTIGPALVLKHVWRMIPRDRAARVAVLSARVGSIGDNRLGGWHGYRAAKAALNQIVRTCAVELARTHPHAALVALHPGTVATPLTAAYAGGHPTVTPDVAAGNLLRVLDGVGPAQSGQFFDWKGEVVPW</sequence>
<dbReference type="EMBL" id="CP124535">
    <property type="protein sequence ID" value="WGV16157.1"/>
    <property type="molecule type" value="Genomic_DNA"/>
</dbReference>
<name>A0ABY8Q7G8_9RHOB</name>